<dbReference type="STRING" id="1128970.SAMN04487935_1740"/>
<feature type="transmembrane region" description="Helical" evidence="1">
    <location>
        <begin position="37"/>
        <end position="55"/>
    </location>
</feature>
<feature type="transmembrane region" description="Helical" evidence="1">
    <location>
        <begin position="62"/>
        <end position="79"/>
    </location>
</feature>
<feature type="transmembrane region" description="Helical" evidence="1">
    <location>
        <begin position="85"/>
        <end position="104"/>
    </location>
</feature>
<dbReference type="EMBL" id="FNEZ01000002">
    <property type="protein sequence ID" value="SDJ75682.1"/>
    <property type="molecule type" value="Genomic_DNA"/>
</dbReference>
<protein>
    <recommendedName>
        <fullName evidence="4">YhhN-like protein</fullName>
    </recommendedName>
</protein>
<keyword evidence="1" id="KW-0812">Transmembrane</keyword>
<reference evidence="2 3" key="1">
    <citation type="submission" date="2016-10" db="EMBL/GenBank/DDBJ databases">
        <authorList>
            <person name="de Groot N.N."/>
        </authorList>
    </citation>
    <scope>NUCLEOTIDE SEQUENCE [LARGE SCALE GENOMIC DNA]</scope>
    <source>
        <strain evidence="2 3">CGMCC 1.10076</strain>
    </source>
</reference>
<evidence type="ECO:0000313" key="3">
    <source>
        <dbReference type="Proteomes" id="UP000199580"/>
    </source>
</evidence>
<evidence type="ECO:0008006" key="4">
    <source>
        <dbReference type="Google" id="ProtNLM"/>
    </source>
</evidence>
<sequence>MIAVSKNAQFSTVAIAAYFLVAFVEVIAEYFQDQTVIFLTKPLLMPILMFIYWRASGKKNKLFVFSLMIVWVGNIFFIYKTFPFITIGSILFSVFRAIMIYLLVKMIRMPGALPIILGCLPFLFLYLFAINLTYDELGTRFYTFSIQGILSVIFSGIALGSYIFKPDKASMYLVTSAMFFAFTQFLFLIKLFYLSVDVFQPLSIILFVGAQFLLCKFMVAQENLSVAESHSAG</sequence>
<evidence type="ECO:0000313" key="2">
    <source>
        <dbReference type="EMBL" id="SDJ75682.1"/>
    </source>
</evidence>
<gene>
    <name evidence="2" type="ORF">SAMN04487935_1740</name>
</gene>
<feature type="transmembrane region" description="Helical" evidence="1">
    <location>
        <begin position="199"/>
        <end position="219"/>
    </location>
</feature>
<feature type="transmembrane region" description="Helical" evidence="1">
    <location>
        <begin position="111"/>
        <end position="129"/>
    </location>
</feature>
<proteinExistence type="predicted"/>
<dbReference type="Proteomes" id="UP000199580">
    <property type="component" value="Unassembled WGS sequence"/>
</dbReference>
<feature type="transmembrane region" description="Helical" evidence="1">
    <location>
        <begin position="12"/>
        <end position="31"/>
    </location>
</feature>
<organism evidence="2 3">
    <name type="scientific">Flavobacterium noncentrifugens</name>
    <dbReference type="NCBI Taxonomy" id="1128970"/>
    <lineage>
        <taxon>Bacteria</taxon>
        <taxon>Pseudomonadati</taxon>
        <taxon>Bacteroidota</taxon>
        <taxon>Flavobacteriia</taxon>
        <taxon>Flavobacteriales</taxon>
        <taxon>Flavobacteriaceae</taxon>
        <taxon>Flavobacterium</taxon>
    </lineage>
</organism>
<feature type="transmembrane region" description="Helical" evidence="1">
    <location>
        <begin position="141"/>
        <end position="164"/>
    </location>
</feature>
<evidence type="ECO:0000256" key="1">
    <source>
        <dbReference type="SAM" id="Phobius"/>
    </source>
</evidence>
<accession>A0A1G8WBP4</accession>
<keyword evidence="1" id="KW-0472">Membrane</keyword>
<keyword evidence="3" id="KW-1185">Reference proteome</keyword>
<name>A0A1G8WBP4_9FLAO</name>
<dbReference type="AlphaFoldDB" id="A0A1G8WBP4"/>
<keyword evidence="1" id="KW-1133">Transmembrane helix</keyword>
<feature type="transmembrane region" description="Helical" evidence="1">
    <location>
        <begin position="171"/>
        <end position="193"/>
    </location>
</feature>